<sequence>MYLTLSFKFRTREEVERFLTLLERHVKTPYLVNTRLTHVYIQLEGDARELKDAAAVVKSLAGLAKGARRSLQIPLLVLFRDAELVRPVPPDAVADALSATGRPSTVRGDVLVTSASYEEVLSTAEKLSRLYEEAEKLPLTPQAKKVAVVYAFAKGLPVEKAVEELVSEGFLNRGGVISLRYRLEEARRMLQSKFK</sequence>
<dbReference type="STRING" id="1104324.P186_0218"/>
<dbReference type="KEGG" id="pyr:P186_0218"/>
<dbReference type="BioCyc" id="PSP1104324:GJSN-211-MONOMER"/>
<dbReference type="GeneID" id="11596018"/>
<evidence type="ECO:0008006" key="3">
    <source>
        <dbReference type="Google" id="ProtNLM"/>
    </source>
</evidence>
<dbReference type="EMBL" id="CP003098">
    <property type="protein sequence ID" value="AET31679.1"/>
    <property type="molecule type" value="Genomic_DNA"/>
</dbReference>
<evidence type="ECO:0000313" key="1">
    <source>
        <dbReference type="EMBL" id="AET31679.1"/>
    </source>
</evidence>
<name>G7VF63_9CREN</name>
<evidence type="ECO:0000313" key="2">
    <source>
        <dbReference type="Proteomes" id="UP000005867"/>
    </source>
</evidence>
<accession>G7VF63</accession>
<gene>
    <name evidence="1" type="ORF">P186_0218</name>
</gene>
<proteinExistence type="predicted"/>
<dbReference type="AlphaFoldDB" id="G7VF63"/>
<dbReference type="RefSeq" id="WP_014287507.1">
    <property type="nucleotide sequence ID" value="NC_016645.1"/>
</dbReference>
<dbReference type="eggNOG" id="arCOG00908">
    <property type="taxonomic scope" value="Archaea"/>
</dbReference>
<organism evidence="1 2">
    <name type="scientific">Pyrobaculum ferrireducens</name>
    <dbReference type="NCBI Taxonomy" id="1104324"/>
    <lineage>
        <taxon>Archaea</taxon>
        <taxon>Thermoproteota</taxon>
        <taxon>Thermoprotei</taxon>
        <taxon>Thermoproteales</taxon>
        <taxon>Thermoproteaceae</taxon>
        <taxon>Pyrobaculum</taxon>
    </lineage>
</organism>
<dbReference type="InterPro" id="IPR019202">
    <property type="entry name" value="DUF2067"/>
</dbReference>
<dbReference type="OrthoDB" id="28903at2157"/>
<dbReference type="Proteomes" id="UP000005867">
    <property type="component" value="Chromosome"/>
</dbReference>
<reference evidence="1 2" key="1">
    <citation type="journal article" date="2012" name="J. Bacteriol.">
        <title>Complete genome sequence of strain 1860, a crenarchaeon of the genus pyrobaculum able to grow with various electron acceptors.</title>
        <authorList>
            <person name="Mardanov A.V."/>
            <person name="Gumerov V.M."/>
            <person name="Slobodkina G.B."/>
            <person name="Beletsky A.V."/>
            <person name="Bonch-Osmolovskaya E.A."/>
            <person name="Ravin N.V."/>
            <person name="Skryabin K.G."/>
        </authorList>
    </citation>
    <scope>NUCLEOTIDE SEQUENCE [LARGE SCALE GENOMIC DNA]</scope>
    <source>
        <strain evidence="1 2">1860</strain>
    </source>
</reference>
<dbReference type="Pfam" id="PF09840">
    <property type="entry name" value="DUF2067"/>
    <property type="match status" value="1"/>
</dbReference>
<dbReference type="HOGENOM" id="CLU_118420_0_0_2"/>
<protein>
    <recommendedName>
        <fullName evidence="3">DUF2067 domain-containing protein</fullName>
    </recommendedName>
</protein>
<keyword evidence="2" id="KW-1185">Reference proteome</keyword>